<proteinExistence type="predicted"/>
<reference evidence="1 2" key="1">
    <citation type="journal article" date="2020" name="IScience">
        <title>Genome Sequencing of the Endangered Kingdonia uniflora (Circaeasteraceae, Ranunculales) Reveals Potential Mechanisms of Evolutionary Specialization.</title>
        <authorList>
            <person name="Sun Y."/>
            <person name="Deng T."/>
            <person name="Zhang A."/>
            <person name="Moore M.J."/>
            <person name="Landis J.B."/>
            <person name="Lin N."/>
            <person name="Zhang H."/>
            <person name="Zhang X."/>
            <person name="Huang J."/>
            <person name="Zhang X."/>
            <person name="Sun H."/>
            <person name="Wang H."/>
        </authorList>
    </citation>
    <scope>NUCLEOTIDE SEQUENCE [LARGE SCALE GENOMIC DNA]</scope>
    <source>
        <strain evidence="1">TB1705</strain>
        <tissue evidence="1">Leaf</tissue>
    </source>
</reference>
<evidence type="ECO:0000313" key="1">
    <source>
        <dbReference type="EMBL" id="KAF6139103.1"/>
    </source>
</evidence>
<keyword evidence="2" id="KW-1185">Reference proteome</keyword>
<dbReference type="Proteomes" id="UP000541444">
    <property type="component" value="Unassembled WGS sequence"/>
</dbReference>
<organism evidence="1 2">
    <name type="scientific">Kingdonia uniflora</name>
    <dbReference type="NCBI Taxonomy" id="39325"/>
    <lineage>
        <taxon>Eukaryota</taxon>
        <taxon>Viridiplantae</taxon>
        <taxon>Streptophyta</taxon>
        <taxon>Embryophyta</taxon>
        <taxon>Tracheophyta</taxon>
        <taxon>Spermatophyta</taxon>
        <taxon>Magnoliopsida</taxon>
        <taxon>Ranunculales</taxon>
        <taxon>Circaeasteraceae</taxon>
        <taxon>Kingdonia</taxon>
    </lineage>
</organism>
<gene>
    <name evidence="1" type="ORF">GIB67_010829</name>
</gene>
<dbReference type="OrthoDB" id="1937698at2759"/>
<name>A0A7J7L933_9MAGN</name>
<comment type="caution">
    <text evidence="1">The sequence shown here is derived from an EMBL/GenBank/DDBJ whole genome shotgun (WGS) entry which is preliminary data.</text>
</comment>
<dbReference type="AlphaFoldDB" id="A0A7J7L933"/>
<evidence type="ECO:0000313" key="2">
    <source>
        <dbReference type="Proteomes" id="UP000541444"/>
    </source>
</evidence>
<sequence>MASSISSNSSPLLLLRTLTPITTTNPLFSPTSLLYFSSSSYTNHPRFYALKAASDGPDLRKPVITSSELSNEDGKSGDEDWVDWEDQILEDTVPLVGFVRMILHSGTGEERVALYVRSLSVSVPLNQ</sequence>
<protein>
    <submittedName>
        <fullName evidence="1">Uncharacterized protein</fullName>
    </submittedName>
</protein>
<dbReference type="EMBL" id="JACGCM010002535">
    <property type="protein sequence ID" value="KAF6139103.1"/>
    <property type="molecule type" value="Genomic_DNA"/>
</dbReference>
<accession>A0A7J7L933</accession>